<keyword evidence="3" id="KW-1185">Reference proteome</keyword>
<feature type="compositionally biased region" description="Basic and acidic residues" evidence="1">
    <location>
        <begin position="22"/>
        <end position="33"/>
    </location>
</feature>
<name>A0ABQ3TY22_STRHY</name>
<sequence length="146" mass="16179">MAIAYTAPGAVRYVGGAPPARPPEDRMSSRPDQPHVPVIPQPPMTRDALREAVKRLDLTRIAEFDRELGEAFDRAVQTASTTPMRLFLEKWATVVAIERHPGRFHAMREAERVAGDPHATEEEFRAAQQTIARILQEASAEAGATR</sequence>
<gene>
    <name evidence="2" type="ORF">TPA0910_23260</name>
</gene>
<dbReference type="EMBL" id="BNEK01000003">
    <property type="protein sequence ID" value="GHJ27893.1"/>
    <property type="molecule type" value="Genomic_DNA"/>
</dbReference>
<feature type="region of interest" description="Disordered" evidence="1">
    <location>
        <begin position="13"/>
        <end position="43"/>
    </location>
</feature>
<accession>A0ABQ3TY22</accession>
<dbReference type="Pfam" id="PF19760">
    <property type="entry name" value="DUF6247"/>
    <property type="match status" value="1"/>
</dbReference>
<evidence type="ECO:0000313" key="2">
    <source>
        <dbReference type="EMBL" id="GHJ27893.1"/>
    </source>
</evidence>
<evidence type="ECO:0000256" key="1">
    <source>
        <dbReference type="SAM" id="MobiDB-lite"/>
    </source>
</evidence>
<evidence type="ECO:0000313" key="3">
    <source>
        <dbReference type="Proteomes" id="UP001054854"/>
    </source>
</evidence>
<proteinExistence type="predicted"/>
<comment type="caution">
    <text evidence="2">The sequence shown here is derived from an EMBL/GenBank/DDBJ whole genome shotgun (WGS) entry which is preliminary data.</text>
</comment>
<reference evidence="2" key="1">
    <citation type="submission" date="2024-05" db="EMBL/GenBank/DDBJ databases">
        <title>Whole genome shotgun sequence of Streptomyces hygroscopicus NBRC 113678.</title>
        <authorList>
            <person name="Komaki H."/>
            <person name="Tamura T."/>
        </authorList>
    </citation>
    <scope>NUCLEOTIDE SEQUENCE</scope>
    <source>
        <strain evidence="2">N11-34</strain>
    </source>
</reference>
<protein>
    <submittedName>
        <fullName evidence="2">Uncharacterized protein</fullName>
    </submittedName>
</protein>
<dbReference type="Proteomes" id="UP001054854">
    <property type="component" value="Unassembled WGS sequence"/>
</dbReference>
<dbReference type="InterPro" id="IPR046214">
    <property type="entry name" value="DUF6247"/>
</dbReference>
<organism evidence="2 3">
    <name type="scientific">Streptomyces hygroscopicus</name>
    <dbReference type="NCBI Taxonomy" id="1912"/>
    <lineage>
        <taxon>Bacteria</taxon>
        <taxon>Bacillati</taxon>
        <taxon>Actinomycetota</taxon>
        <taxon>Actinomycetes</taxon>
        <taxon>Kitasatosporales</taxon>
        <taxon>Streptomycetaceae</taxon>
        <taxon>Streptomyces</taxon>
        <taxon>Streptomyces violaceusniger group</taxon>
    </lineage>
</organism>